<dbReference type="EMBL" id="UIDG01000059">
    <property type="protein sequence ID" value="SUS04844.1"/>
    <property type="molecule type" value="Genomic_DNA"/>
</dbReference>
<organism evidence="2">
    <name type="scientific">metagenome</name>
    <dbReference type="NCBI Taxonomy" id="256318"/>
    <lineage>
        <taxon>unclassified sequences</taxon>
        <taxon>metagenomes</taxon>
    </lineage>
</organism>
<evidence type="ECO:0000313" key="2">
    <source>
        <dbReference type="EMBL" id="SUS04844.1"/>
    </source>
</evidence>
<reference evidence="2" key="1">
    <citation type="submission" date="2018-07" db="EMBL/GenBank/DDBJ databases">
        <authorList>
            <person name="Quirk P.G."/>
            <person name="Krulwich T.A."/>
        </authorList>
    </citation>
    <scope>NUCLEOTIDE SEQUENCE</scope>
</reference>
<name>A0A380TAN2_9ZZZZ</name>
<gene>
    <name evidence="2" type="ORF">DF3PB_1510004</name>
</gene>
<feature type="compositionally biased region" description="Polar residues" evidence="1">
    <location>
        <begin position="43"/>
        <end position="58"/>
    </location>
</feature>
<feature type="compositionally biased region" description="Low complexity" evidence="1">
    <location>
        <begin position="22"/>
        <end position="40"/>
    </location>
</feature>
<feature type="region of interest" description="Disordered" evidence="1">
    <location>
        <begin position="12"/>
        <end position="58"/>
    </location>
</feature>
<accession>A0A380TAN2</accession>
<dbReference type="AlphaFoldDB" id="A0A380TAN2"/>
<protein>
    <submittedName>
        <fullName evidence="2">Uncharacterized protein</fullName>
    </submittedName>
</protein>
<sequence length="150" mass="15761">MGSVTVELAARTTAGSASKVLSAAGGVASPSGRAGSSARSSETEANVQTKPTEPASSNDFIFFSASTTEPVTQLVCEAGRAIVAIASDRPLLRIFRRRWQLDGLPEGTYAKGSLPPIRLSADVLACYPGVPSTKIILKRGTPWRCEENHT</sequence>
<proteinExistence type="predicted"/>
<evidence type="ECO:0000256" key="1">
    <source>
        <dbReference type="SAM" id="MobiDB-lite"/>
    </source>
</evidence>